<dbReference type="Proteomes" id="UP001235341">
    <property type="component" value="Chromosome"/>
</dbReference>
<feature type="chain" id="PRO_5046173554" description="Type 1 fimbria pilin" evidence="2">
    <location>
        <begin position="29"/>
        <end position="367"/>
    </location>
</feature>
<keyword evidence="2" id="KW-0732">Signal</keyword>
<feature type="signal peptide" evidence="2">
    <location>
        <begin position="1"/>
        <end position="28"/>
    </location>
</feature>
<protein>
    <recommendedName>
        <fullName evidence="5">Type 1 fimbria pilin</fullName>
    </recommendedName>
</protein>
<reference evidence="3 4" key="1">
    <citation type="submission" date="2023-08" db="EMBL/GenBank/DDBJ databases">
        <title>Complete Genome and Methylome dissection of Serratia fonticola NEB369.</title>
        <authorList>
            <person name="Fomenkov A."/>
            <person name="Roberts R.D."/>
        </authorList>
    </citation>
    <scope>NUCLEOTIDE SEQUENCE [LARGE SCALE GENOMIC DNA]</scope>
    <source>
        <strain evidence="3 4">NEB369</strain>
    </source>
</reference>
<proteinExistence type="predicted"/>
<keyword evidence="4" id="KW-1185">Reference proteome</keyword>
<evidence type="ECO:0008006" key="5">
    <source>
        <dbReference type="Google" id="ProtNLM"/>
    </source>
</evidence>
<evidence type="ECO:0000313" key="4">
    <source>
        <dbReference type="Proteomes" id="UP001235341"/>
    </source>
</evidence>
<dbReference type="RefSeq" id="WP_309205688.1">
    <property type="nucleotide sequence ID" value="NZ_CP133586.1"/>
</dbReference>
<sequence length="367" mass="38145">MKQRLIKTASCGIASIALMMPLAAPVLAETITIGKGTGILWEGMPFNATLTGPLDHPQLNPIYGLLSVSRSSTRCMASNELKNIGGYLAFPLTGVPGVGLMPRASGSATYTLNNNSQGRLTGTIGQPETRGSSTSQDNIISPPNYTWCLPPAMSINTAFYSGSGPRTATLSGTWVLVADGSQKAGEGSVPPMYFGSFSTNGSGDRTTSILPTNISLRISTLECSVNTPTAINFGSAIRNTQVNAELAVKPVQLVATCGQPTDQINANINLQFRAISGLYNTTASRLALNQGGGYITGEIDNGVTGSGDCKATTGLRFDNSLIKLGSITSAESSKTLTNQLTWRLCSGGSSVPIGAVTASTEMLVTFN</sequence>
<evidence type="ECO:0000256" key="2">
    <source>
        <dbReference type="SAM" id="SignalP"/>
    </source>
</evidence>
<feature type="region of interest" description="Disordered" evidence="1">
    <location>
        <begin position="111"/>
        <end position="137"/>
    </location>
</feature>
<gene>
    <name evidence="3" type="ORF">RFB13_00890</name>
</gene>
<dbReference type="EMBL" id="CP133586">
    <property type="protein sequence ID" value="WMT14944.1"/>
    <property type="molecule type" value="Genomic_DNA"/>
</dbReference>
<accession>A0ABY9PPP4</accession>
<organism evidence="3 4">
    <name type="scientific">Serratia fonticola</name>
    <dbReference type="NCBI Taxonomy" id="47917"/>
    <lineage>
        <taxon>Bacteria</taxon>
        <taxon>Pseudomonadati</taxon>
        <taxon>Pseudomonadota</taxon>
        <taxon>Gammaproteobacteria</taxon>
        <taxon>Enterobacterales</taxon>
        <taxon>Yersiniaceae</taxon>
        <taxon>Serratia</taxon>
    </lineage>
</organism>
<name>A0ABY9PPP4_SERFO</name>
<evidence type="ECO:0000256" key="1">
    <source>
        <dbReference type="SAM" id="MobiDB-lite"/>
    </source>
</evidence>
<evidence type="ECO:0000313" key="3">
    <source>
        <dbReference type="EMBL" id="WMT14944.1"/>
    </source>
</evidence>